<protein>
    <submittedName>
        <fullName evidence="1">Predicted protein</fullName>
    </submittedName>
</protein>
<dbReference type="AlphaFoldDB" id="E4ZIE9"/>
<keyword evidence="2" id="KW-1185">Reference proteome</keyword>
<gene>
    <name evidence="1" type="ORF">LEMA_uP060040.1</name>
</gene>
<accession>E4ZIE9</accession>
<dbReference type="Proteomes" id="UP000002668">
    <property type="component" value="Genome"/>
</dbReference>
<sequence>MSLGVPFRAQNARLGRTCLVSSLEHPEPAYGFKILQNDAVSRFGYGTGKQLGKTSKPAVCR</sequence>
<dbReference type="InParanoid" id="E4ZIE9"/>
<name>E4ZIE9_LEPMJ</name>
<evidence type="ECO:0000313" key="1">
    <source>
        <dbReference type="EMBL" id="CBX90970.1"/>
    </source>
</evidence>
<dbReference type="HOGENOM" id="CLU_2923050_0_0_1"/>
<organism evidence="2">
    <name type="scientific">Leptosphaeria maculans (strain JN3 / isolate v23.1.3 / race Av1-4-5-6-7-8)</name>
    <name type="common">Blackleg fungus</name>
    <name type="synonym">Phoma lingam</name>
    <dbReference type="NCBI Taxonomy" id="985895"/>
    <lineage>
        <taxon>Eukaryota</taxon>
        <taxon>Fungi</taxon>
        <taxon>Dikarya</taxon>
        <taxon>Ascomycota</taxon>
        <taxon>Pezizomycotina</taxon>
        <taxon>Dothideomycetes</taxon>
        <taxon>Pleosporomycetidae</taxon>
        <taxon>Pleosporales</taxon>
        <taxon>Pleosporineae</taxon>
        <taxon>Leptosphaeriaceae</taxon>
        <taxon>Plenodomus</taxon>
        <taxon>Plenodomus lingam/Leptosphaeria maculans species complex</taxon>
    </lineage>
</organism>
<dbReference type="VEuPathDB" id="FungiDB:LEMA_uP060040.1"/>
<proteinExistence type="predicted"/>
<reference evidence="2" key="1">
    <citation type="journal article" date="2011" name="Nat. Commun.">
        <title>Effector diversification within compartments of the Leptosphaeria maculans genome affected by Repeat-Induced Point mutations.</title>
        <authorList>
            <person name="Rouxel T."/>
            <person name="Grandaubert J."/>
            <person name="Hane J.K."/>
            <person name="Hoede C."/>
            <person name="van de Wouw A.P."/>
            <person name="Couloux A."/>
            <person name="Dominguez V."/>
            <person name="Anthouard V."/>
            <person name="Bally P."/>
            <person name="Bourras S."/>
            <person name="Cozijnsen A.J."/>
            <person name="Ciuffetti L.M."/>
            <person name="Degrave A."/>
            <person name="Dilmaghani A."/>
            <person name="Duret L."/>
            <person name="Fudal I."/>
            <person name="Goodwin S.B."/>
            <person name="Gout L."/>
            <person name="Glaser N."/>
            <person name="Linglin J."/>
            <person name="Kema G.H.J."/>
            <person name="Lapalu N."/>
            <person name="Lawrence C.B."/>
            <person name="May K."/>
            <person name="Meyer M."/>
            <person name="Ollivier B."/>
            <person name="Poulain J."/>
            <person name="Schoch C.L."/>
            <person name="Simon A."/>
            <person name="Spatafora J.W."/>
            <person name="Stachowiak A."/>
            <person name="Turgeon B.G."/>
            <person name="Tyler B.M."/>
            <person name="Vincent D."/>
            <person name="Weissenbach J."/>
            <person name="Amselem J."/>
            <person name="Quesneville H."/>
            <person name="Oliver R.P."/>
            <person name="Wincker P."/>
            <person name="Balesdent M.-H."/>
            <person name="Howlett B.J."/>
        </authorList>
    </citation>
    <scope>NUCLEOTIDE SEQUENCE [LARGE SCALE GENOMIC DNA]</scope>
    <source>
        <strain evidence="2">JN3 / isolate v23.1.3 / race Av1-4-5-6-7-8</strain>
    </source>
</reference>
<evidence type="ECO:0000313" key="2">
    <source>
        <dbReference type="Proteomes" id="UP000002668"/>
    </source>
</evidence>
<dbReference type="EMBL" id="FP929065">
    <property type="protein sequence ID" value="CBX90970.1"/>
    <property type="molecule type" value="Genomic_DNA"/>
</dbReference>